<keyword evidence="2" id="KW-1185">Reference proteome</keyword>
<gene>
    <name evidence="1" type="ORF">C4H11_10715</name>
</gene>
<name>A0ABN5IKD6_9BACE</name>
<sequence>MEKKKAERARQILAEIEWLHNIKNATEKESSHWWSFLSPDTKRWDSDGLVMPDILRQKFVEAVDAAITEKEDELKEL</sequence>
<protein>
    <submittedName>
        <fullName evidence="1">Uncharacterized protein</fullName>
    </submittedName>
</protein>
<dbReference type="RefSeq" id="WP_106041908.1">
    <property type="nucleotide sequence ID" value="NZ_CP027231.1"/>
</dbReference>
<dbReference type="EMBL" id="CP027231">
    <property type="protein sequence ID" value="AVM53340.1"/>
    <property type="molecule type" value="Genomic_DNA"/>
</dbReference>
<evidence type="ECO:0000313" key="1">
    <source>
        <dbReference type="EMBL" id="AVM53340.1"/>
    </source>
</evidence>
<reference evidence="1 2" key="1">
    <citation type="submission" date="2018-02" db="EMBL/GenBank/DDBJ databases">
        <authorList>
            <person name="Holder M.E."/>
            <person name="Ajami N.J."/>
            <person name="Petrosino J.F."/>
        </authorList>
    </citation>
    <scope>NUCLEOTIDE SEQUENCE [LARGE SCALE GENOMIC DNA]</scope>
    <source>
        <strain evidence="1 2">ATCC 33285</strain>
    </source>
</reference>
<proteinExistence type="predicted"/>
<accession>A0ABN5IKD6</accession>
<dbReference type="Proteomes" id="UP000238304">
    <property type="component" value="Chromosome"/>
</dbReference>
<evidence type="ECO:0000313" key="2">
    <source>
        <dbReference type="Proteomes" id="UP000238304"/>
    </source>
</evidence>
<organism evidence="1 2">
    <name type="scientific">Bacteroides zoogleoformans</name>
    <dbReference type="NCBI Taxonomy" id="28119"/>
    <lineage>
        <taxon>Bacteria</taxon>
        <taxon>Pseudomonadati</taxon>
        <taxon>Bacteroidota</taxon>
        <taxon>Bacteroidia</taxon>
        <taxon>Bacteroidales</taxon>
        <taxon>Bacteroidaceae</taxon>
        <taxon>Bacteroides</taxon>
    </lineage>
</organism>